<dbReference type="Gene3D" id="3.40.605.10">
    <property type="entry name" value="Aldehyde Dehydrogenase, Chain A, domain 1"/>
    <property type="match status" value="1"/>
</dbReference>
<dbReference type="InterPro" id="IPR002698">
    <property type="entry name" value="FTHF_cligase"/>
</dbReference>
<evidence type="ECO:0000313" key="9">
    <source>
        <dbReference type="EMBL" id="MBC8544046.1"/>
    </source>
</evidence>
<keyword evidence="5 7" id="KW-0560">Oxidoreductase</keyword>
<evidence type="ECO:0000259" key="8">
    <source>
        <dbReference type="Pfam" id="PF00171"/>
    </source>
</evidence>
<evidence type="ECO:0000256" key="3">
    <source>
        <dbReference type="ARBA" id="ARBA00022650"/>
    </source>
</evidence>
<comment type="pathway">
    <text evidence="1 7">Amino-acid biosynthesis; L-proline biosynthesis; L-glutamate 5-semialdehyde from L-glutamate: step 2/2.</text>
</comment>
<comment type="caution">
    <text evidence="9">The sequence shown here is derived from an EMBL/GenBank/DDBJ whole genome shotgun (WGS) entry which is preliminary data.</text>
</comment>
<organism evidence="9 10">
    <name type="scientific">Bianquea renquensis</name>
    <dbReference type="NCBI Taxonomy" id="2763661"/>
    <lineage>
        <taxon>Bacteria</taxon>
        <taxon>Bacillati</taxon>
        <taxon>Bacillota</taxon>
        <taxon>Clostridia</taxon>
        <taxon>Eubacteriales</taxon>
        <taxon>Bianqueaceae</taxon>
        <taxon>Bianquea</taxon>
    </lineage>
</organism>
<keyword evidence="7" id="KW-0963">Cytoplasm</keyword>
<evidence type="ECO:0000256" key="2">
    <source>
        <dbReference type="ARBA" id="ARBA00022605"/>
    </source>
</evidence>
<feature type="domain" description="Aldehyde dehydrogenase" evidence="8">
    <location>
        <begin position="198"/>
        <end position="468"/>
    </location>
</feature>
<dbReference type="FunFam" id="3.40.309.10:FF:000006">
    <property type="entry name" value="Gamma-glutamyl phosphate reductase"/>
    <property type="match status" value="1"/>
</dbReference>
<keyword evidence="3 7" id="KW-0641">Proline biosynthesis</keyword>
<dbReference type="PANTHER" id="PTHR11063">
    <property type="entry name" value="GLUTAMATE SEMIALDEHYDE DEHYDROGENASE"/>
    <property type="match status" value="1"/>
</dbReference>
<dbReference type="GO" id="GO:0055129">
    <property type="term" value="P:L-proline biosynthetic process"/>
    <property type="evidence" value="ECO:0007669"/>
    <property type="project" value="UniProtKB-UniRule"/>
</dbReference>
<reference evidence="9" key="1">
    <citation type="submission" date="2020-08" db="EMBL/GenBank/DDBJ databases">
        <title>Genome public.</title>
        <authorList>
            <person name="Liu C."/>
            <person name="Sun Q."/>
        </authorList>
    </citation>
    <scope>NUCLEOTIDE SEQUENCE</scope>
    <source>
        <strain evidence="9">NSJ-32</strain>
    </source>
</reference>
<dbReference type="Pfam" id="PF00171">
    <property type="entry name" value="Aldedh"/>
    <property type="match status" value="2"/>
</dbReference>
<evidence type="ECO:0000256" key="6">
    <source>
        <dbReference type="ARBA" id="ARBA00049024"/>
    </source>
</evidence>
<evidence type="ECO:0000313" key="10">
    <source>
        <dbReference type="Proteomes" id="UP000657006"/>
    </source>
</evidence>
<dbReference type="Gene3D" id="3.40.50.10420">
    <property type="entry name" value="NagB/RpiA/CoA transferase-like"/>
    <property type="match status" value="1"/>
</dbReference>
<dbReference type="AlphaFoldDB" id="A0A926DU01"/>
<dbReference type="InterPro" id="IPR024185">
    <property type="entry name" value="FTHF_cligase-like_sf"/>
</dbReference>
<dbReference type="CDD" id="cd07079">
    <property type="entry name" value="ALDH_F18-19_ProA-GPR"/>
    <property type="match status" value="1"/>
</dbReference>
<dbReference type="GO" id="GO:0004350">
    <property type="term" value="F:glutamate-5-semialdehyde dehydrogenase activity"/>
    <property type="evidence" value="ECO:0007669"/>
    <property type="project" value="UniProtKB-UniRule"/>
</dbReference>
<dbReference type="Proteomes" id="UP000657006">
    <property type="component" value="Unassembled WGS sequence"/>
</dbReference>
<dbReference type="InterPro" id="IPR020593">
    <property type="entry name" value="G-glutamylP_reductase_CS"/>
</dbReference>
<accession>A0A926DU01</accession>
<dbReference type="SUPFAM" id="SSF53720">
    <property type="entry name" value="ALDH-like"/>
    <property type="match status" value="1"/>
</dbReference>
<dbReference type="NCBIfam" id="TIGR02727">
    <property type="entry name" value="MTHFS_bact"/>
    <property type="match status" value="1"/>
</dbReference>
<comment type="subcellular location">
    <subcellularLocation>
        <location evidence="7">Cytoplasm</location>
    </subcellularLocation>
</comment>
<evidence type="ECO:0000256" key="5">
    <source>
        <dbReference type="ARBA" id="ARBA00023002"/>
    </source>
</evidence>
<dbReference type="NCBIfam" id="TIGR00407">
    <property type="entry name" value="proA"/>
    <property type="match status" value="1"/>
</dbReference>
<dbReference type="EMBL" id="JACRSQ010000015">
    <property type="protein sequence ID" value="MBC8544046.1"/>
    <property type="molecule type" value="Genomic_DNA"/>
</dbReference>
<dbReference type="SUPFAM" id="SSF100950">
    <property type="entry name" value="NagB/RpiA/CoA transferase-like"/>
    <property type="match status" value="1"/>
</dbReference>
<dbReference type="NCBIfam" id="NF001221">
    <property type="entry name" value="PRK00197.1"/>
    <property type="match status" value="1"/>
</dbReference>
<dbReference type="EC" id="1.2.1.41" evidence="7"/>
<dbReference type="InterPro" id="IPR016162">
    <property type="entry name" value="Ald_DH_N"/>
</dbReference>
<proteinExistence type="inferred from homology"/>
<keyword evidence="2 7" id="KW-0028">Amino-acid biosynthesis</keyword>
<comment type="similarity">
    <text evidence="7">Belongs to the gamma-glutamyl phosphate reductase family.</text>
</comment>
<evidence type="ECO:0000256" key="1">
    <source>
        <dbReference type="ARBA" id="ARBA00004985"/>
    </source>
</evidence>
<protein>
    <recommendedName>
        <fullName evidence="7">Gamma-glutamyl phosphate reductase</fullName>
        <shortName evidence="7">GPR</shortName>
        <ecNumber evidence="7">1.2.1.41</ecNumber>
    </recommendedName>
    <alternativeName>
        <fullName evidence="7">Glutamate-5-semialdehyde dehydrogenase</fullName>
    </alternativeName>
    <alternativeName>
        <fullName evidence="7">Glutamyl-gamma-semialdehyde dehydrogenase</fullName>
        <shortName evidence="7">GSA dehydrogenase</shortName>
    </alternativeName>
</protein>
<gene>
    <name evidence="7" type="primary">proA</name>
    <name evidence="9" type="ORF">H8730_10855</name>
</gene>
<dbReference type="GO" id="GO:0005737">
    <property type="term" value="C:cytoplasm"/>
    <property type="evidence" value="ECO:0007669"/>
    <property type="project" value="UniProtKB-SubCell"/>
</dbReference>
<sequence>MDKRALRREMRRRRQAFSETERLDMSQMAWRWLWENTLFRQAQTIFLYLGFGSEMETAGLAEECWKQGKRTAFPRVTGPRQMEFFYATALNNFEVSSYGVLEPPYEEAKKALPDAGTVILVPGLAFDRRGYRVGYGGGYYDAYLAHYPDSTAIGTCFDFQLLTGELPAEPHDRPLQYVVTPKKGMMSMKTELQIKGAALREASRELSNTGSAKKDEGLRAAAKALRRHQGEILAANQLDVQAAREKGVREAMIDRLVLTEQRIDKIAQALENLTSLRDPVGEVLWMRTRPNGLRIGKKRVPLGVVGIIYESRPNVTADAFGLCFKSGNGVMLRGGSDAIQSNAAIVAALKEGLSEAGLNPEAVQLVEDTSRETAAEMMRLREYIDVLIPRGGAGLIQSVVNEATIPVIETGTGNCHIFIDESADRSMAVSITVNAKTQRPGVCNAAESLLVHQKAAASHLPAIAKALMEKGVELRGDEQSRALVPGMRPATEEDWGTEYTDLIMSVKIVRDIEEAIQHINRYNTRHSEAIITQNYANAERFLQEIDAAAVYVNASTRFTDGEEFGFGAEIGISTQKLHATGPMGLEELTATKYVVYGDGQIRS</sequence>
<keyword evidence="4 7" id="KW-0521">NADP</keyword>
<dbReference type="InterPro" id="IPR016163">
    <property type="entry name" value="Ald_DH_C"/>
</dbReference>
<dbReference type="HAMAP" id="MF_00412">
    <property type="entry name" value="ProA"/>
    <property type="match status" value="1"/>
</dbReference>
<dbReference type="Pfam" id="PF01812">
    <property type="entry name" value="5-FTHF_cyc-lig"/>
    <property type="match status" value="1"/>
</dbReference>
<name>A0A926DU01_9FIRM</name>
<comment type="function">
    <text evidence="7">Catalyzes the NADPH-dependent reduction of L-glutamate 5-phosphate into L-glutamate 5-semialdehyde and phosphate. The product spontaneously undergoes cyclization to form 1-pyrroline-5-carboxylate.</text>
</comment>
<feature type="domain" description="Aldehyde dehydrogenase" evidence="8">
    <location>
        <begin position="503"/>
        <end position="593"/>
    </location>
</feature>
<evidence type="ECO:0000256" key="7">
    <source>
        <dbReference type="HAMAP-Rule" id="MF_00412"/>
    </source>
</evidence>
<dbReference type="PANTHER" id="PTHR11063:SF8">
    <property type="entry name" value="DELTA-1-PYRROLINE-5-CARBOXYLATE SYNTHASE"/>
    <property type="match status" value="1"/>
</dbReference>
<dbReference type="InterPro" id="IPR000965">
    <property type="entry name" value="GPR_dom"/>
</dbReference>
<comment type="catalytic activity">
    <reaction evidence="6 7">
        <text>L-glutamate 5-semialdehyde + phosphate + NADP(+) = L-glutamyl 5-phosphate + NADPH + H(+)</text>
        <dbReference type="Rhea" id="RHEA:19541"/>
        <dbReference type="ChEBI" id="CHEBI:15378"/>
        <dbReference type="ChEBI" id="CHEBI:43474"/>
        <dbReference type="ChEBI" id="CHEBI:57783"/>
        <dbReference type="ChEBI" id="CHEBI:58066"/>
        <dbReference type="ChEBI" id="CHEBI:58274"/>
        <dbReference type="ChEBI" id="CHEBI:58349"/>
        <dbReference type="EC" id="1.2.1.41"/>
    </reaction>
</comment>
<dbReference type="Gene3D" id="3.40.309.10">
    <property type="entry name" value="Aldehyde Dehydrogenase, Chain A, domain 2"/>
    <property type="match status" value="1"/>
</dbReference>
<dbReference type="InterPro" id="IPR015590">
    <property type="entry name" value="Aldehyde_DH_dom"/>
</dbReference>
<dbReference type="PROSITE" id="PS01223">
    <property type="entry name" value="PROA"/>
    <property type="match status" value="1"/>
</dbReference>
<dbReference type="InterPro" id="IPR037171">
    <property type="entry name" value="NagB/RpiA_transferase-like"/>
</dbReference>
<dbReference type="InterPro" id="IPR016161">
    <property type="entry name" value="Ald_DH/histidinol_DH"/>
</dbReference>
<keyword evidence="10" id="KW-1185">Reference proteome</keyword>
<evidence type="ECO:0000256" key="4">
    <source>
        <dbReference type="ARBA" id="ARBA00022857"/>
    </source>
</evidence>